<comment type="caution">
    <text evidence="1">The sequence shown here is derived from an EMBL/GenBank/DDBJ whole genome shotgun (WGS) entry which is preliminary data.</text>
</comment>
<reference evidence="1 2" key="1">
    <citation type="journal article" date="2022" name="bioRxiv">
        <title>The genome of the oomycete Peronosclerospora sorghi, a cosmopolitan pathogen of maize and sorghum, is inflated with dispersed pseudogenes.</title>
        <authorList>
            <person name="Fletcher K."/>
            <person name="Martin F."/>
            <person name="Isakeit T."/>
            <person name="Cavanaugh K."/>
            <person name="Magill C."/>
            <person name="Michelmore R."/>
        </authorList>
    </citation>
    <scope>NUCLEOTIDE SEQUENCE [LARGE SCALE GENOMIC DNA]</scope>
    <source>
        <strain evidence="1">P6</strain>
    </source>
</reference>
<sequence>MKISITNTVLKRRANLAESWKRVGMSRESSETMEQRLGDRDAIYKVACTLSRTDEVDGNCYFLASCSRKSQMKVIVSDADTCKHAFEGKYGSMSTSPSDVGSKLGSVWMLLSSSPIRCGLTSIHTFSIFSIFNADDRNNVAWFSCTLRRDGGNFHPVQETVMEVTKNEASEIEHTNRHEQTQNTGHGARSGR</sequence>
<keyword evidence="2" id="KW-1185">Reference proteome</keyword>
<gene>
    <name evidence="1" type="ORF">PsorP6_011458</name>
</gene>
<evidence type="ECO:0000313" key="2">
    <source>
        <dbReference type="Proteomes" id="UP001163321"/>
    </source>
</evidence>
<proteinExistence type="predicted"/>
<accession>A0ACC0WKN8</accession>
<evidence type="ECO:0000313" key="1">
    <source>
        <dbReference type="EMBL" id="KAI9919230.1"/>
    </source>
</evidence>
<dbReference type="Proteomes" id="UP001163321">
    <property type="component" value="Chromosome 12"/>
</dbReference>
<organism evidence="1 2">
    <name type="scientific">Peronosclerospora sorghi</name>
    <dbReference type="NCBI Taxonomy" id="230839"/>
    <lineage>
        <taxon>Eukaryota</taxon>
        <taxon>Sar</taxon>
        <taxon>Stramenopiles</taxon>
        <taxon>Oomycota</taxon>
        <taxon>Peronosporomycetes</taxon>
        <taxon>Peronosporales</taxon>
        <taxon>Peronosporaceae</taxon>
        <taxon>Peronosclerospora</taxon>
    </lineage>
</organism>
<name>A0ACC0WKN8_9STRA</name>
<protein>
    <submittedName>
        <fullName evidence="1">Uncharacterized protein</fullName>
    </submittedName>
</protein>
<dbReference type="EMBL" id="CM047591">
    <property type="protein sequence ID" value="KAI9919230.1"/>
    <property type="molecule type" value="Genomic_DNA"/>
</dbReference>